<reference evidence="2" key="1">
    <citation type="submission" date="2020-03" db="EMBL/GenBank/DDBJ databases">
        <title>The deep terrestrial virosphere.</title>
        <authorList>
            <person name="Holmfeldt K."/>
            <person name="Nilsson E."/>
            <person name="Simone D."/>
            <person name="Lopez-Fernandez M."/>
            <person name="Wu X."/>
            <person name="de Brujin I."/>
            <person name="Lundin D."/>
            <person name="Andersson A."/>
            <person name="Bertilsson S."/>
            <person name="Dopson M."/>
        </authorList>
    </citation>
    <scope>NUCLEOTIDE SEQUENCE</scope>
    <source>
        <strain evidence="3">MM415B01383</strain>
        <strain evidence="2">TM448A00757</strain>
        <strain evidence="4">TM448B00909</strain>
    </source>
</reference>
<sequence>MVVATIYPTEALQFELVLSPVSSAEQWATFQSMVRRSLQDRYLVMAVTNREHTEAAQGLYQCSWAAADVKSALEKMLKVGLRCGVVIDAVQAGSVFAKEVNELLKLIATQAQDALDFVQVVYDNRWDTKLRSAEPIATAIRQSAEGDVQHEAEEAAAKREPQASSEELAQDGGRQALSASDACVYLTGCALKGLLASGHHHEDVAGQAVKLANSALKLIEAGMSDPSFRESVKADLHRGARLSSGKIPR</sequence>
<name>A0A6H1ZL49_9ZZZZ</name>
<dbReference type="EMBL" id="MT141346">
    <property type="protein sequence ID" value="QJA58918.1"/>
    <property type="molecule type" value="Genomic_DNA"/>
</dbReference>
<dbReference type="AlphaFoldDB" id="A0A6H1ZL49"/>
<evidence type="ECO:0000256" key="1">
    <source>
        <dbReference type="SAM" id="MobiDB-lite"/>
    </source>
</evidence>
<feature type="region of interest" description="Disordered" evidence="1">
    <location>
        <begin position="142"/>
        <end position="171"/>
    </location>
</feature>
<feature type="region of interest" description="Disordered" evidence="1">
    <location>
        <begin position="230"/>
        <end position="249"/>
    </location>
</feature>
<accession>A0A6H1ZL49</accession>
<protein>
    <submittedName>
        <fullName evidence="2">Uncharacterized protein</fullName>
    </submittedName>
</protein>
<gene>
    <name evidence="3" type="ORF">MM415B01383_0014</name>
    <name evidence="2" type="ORF">TM448A00757_0008</name>
    <name evidence="4" type="ORF">TM448B00909_0008</name>
</gene>
<evidence type="ECO:0000313" key="3">
    <source>
        <dbReference type="EMBL" id="QJA58918.1"/>
    </source>
</evidence>
<dbReference type="EMBL" id="MT144672">
    <property type="protein sequence ID" value="QJH97061.1"/>
    <property type="molecule type" value="Genomic_DNA"/>
</dbReference>
<proteinExistence type="predicted"/>
<evidence type="ECO:0000313" key="2">
    <source>
        <dbReference type="EMBL" id="QJA47920.1"/>
    </source>
</evidence>
<organism evidence="2">
    <name type="scientific">viral metagenome</name>
    <dbReference type="NCBI Taxonomy" id="1070528"/>
    <lineage>
        <taxon>unclassified sequences</taxon>
        <taxon>metagenomes</taxon>
        <taxon>organismal metagenomes</taxon>
    </lineage>
</organism>
<dbReference type="EMBL" id="MT144063">
    <property type="protein sequence ID" value="QJA47920.1"/>
    <property type="molecule type" value="Genomic_DNA"/>
</dbReference>
<feature type="compositionally biased region" description="Basic and acidic residues" evidence="1">
    <location>
        <begin position="147"/>
        <end position="161"/>
    </location>
</feature>
<evidence type="ECO:0000313" key="4">
    <source>
        <dbReference type="EMBL" id="QJH97061.1"/>
    </source>
</evidence>